<protein>
    <submittedName>
        <fullName evidence="1">Uncharacterized protein</fullName>
    </submittedName>
</protein>
<dbReference type="Proteomes" id="UP000054683">
    <property type="component" value="Unassembled WGS sequence"/>
</dbReference>
<dbReference type="EMBL" id="FCOK02000130">
    <property type="protein sequence ID" value="SAL73209.1"/>
    <property type="molecule type" value="Genomic_DNA"/>
</dbReference>
<evidence type="ECO:0000313" key="2">
    <source>
        <dbReference type="Proteomes" id="UP000054683"/>
    </source>
</evidence>
<reference evidence="1 2" key="1">
    <citation type="submission" date="2016-01" db="EMBL/GenBank/DDBJ databases">
        <authorList>
            <person name="Oliw E.H."/>
        </authorList>
    </citation>
    <scope>NUCLEOTIDE SEQUENCE [LARGE SCALE GENOMIC DNA]</scope>
    <source>
        <strain evidence="1">LMG 27134</strain>
    </source>
</reference>
<accession>A0A158JXR9</accession>
<sequence length="56" mass="6071">MCGLGYEDACEEIVTRAEAGAEIAKHDCEGGFPAFLADVGDRAEYQGKEVLDWLGY</sequence>
<evidence type="ECO:0000313" key="1">
    <source>
        <dbReference type="EMBL" id="SAL73209.1"/>
    </source>
</evidence>
<name>A0A158JXR9_9BURK</name>
<gene>
    <name evidence="1" type="ORF">AWB69_08951</name>
</gene>
<dbReference type="AlphaFoldDB" id="A0A158JXR9"/>
<organism evidence="1 2">
    <name type="scientific">Caballeronia udeis</name>
    <dbReference type="NCBI Taxonomy" id="1232866"/>
    <lineage>
        <taxon>Bacteria</taxon>
        <taxon>Pseudomonadati</taxon>
        <taxon>Pseudomonadota</taxon>
        <taxon>Betaproteobacteria</taxon>
        <taxon>Burkholderiales</taxon>
        <taxon>Burkholderiaceae</taxon>
        <taxon>Caballeronia</taxon>
    </lineage>
</organism>
<dbReference type="RefSeq" id="WP_197500477.1">
    <property type="nucleotide sequence ID" value="NZ_FCOK02000130.1"/>
</dbReference>
<proteinExistence type="predicted"/>